<sequence>MGNAWAAVLAAVAAAVGTWIEAGSGAEGMTCTGADSSPAVSGDLAPELPELPEQPAIAGTRAAVRKHAMTAVEVDR</sequence>
<dbReference type="EMBL" id="JADKYB010000009">
    <property type="protein sequence ID" value="MBM9506627.1"/>
    <property type="molecule type" value="Genomic_DNA"/>
</dbReference>
<reference evidence="1 2" key="1">
    <citation type="submission" date="2021-01" db="EMBL/GenBank/DDBJ databases">
        <title>Streptomyces acididurans sp. nov., isolated from a peat swamp forest soil.</title>
        <authorList>
            <person name="Chantavorakit T."/>
            <person name="Duangmal K."/>
        </authorList>
    </citation>
    <scope>NUCLEOTIDE SEQUENCE [LARGE SCALE GENOMIC DNA]</scope>
    <source>
        <strain evidence="1 2">KK5PA1</strain>
    </source>
</reference>
<gene>
    <name evidence="1" type="ORF">ITX44_19110</name>
</gene>
<comment type="caution">
    <text evidence="1">The sequence shown here is derived from an EMBL/GenBank/DDBJ whole genome shotgun (WGS) entry which is preliminary data.</text>
</comment>
<organism evidence="1 2">
    <name type="scientific">Actinacidiphila acididurans</name>
    <dbReference type="NCBI Taxonomy" id="2784346"/>
    <lineage>
        <taxon>Bacteria</taxon>
        <taxon>Bacillati</taxon>
        <taxon>Actinomycetota</taxon>
        <taxon>Actinomycetes</taxon>
        <taxon>Kitasatosporales</taxon>
        <taxon>Streptomycetaceae</taxon>
        <taxon>Actinacidiphila</taxon>
    </lineage>
</organism>
<dbReference type="Proteomes" id="UP000749040">
    <property type="component" value="Unassembled WGS sequence"/>
</dbReference>
<protein>
    <submittedName>
        <fullName evidence="1">Uncharacterized protein</fullName>
    </submittedName>
</protein>
<evidence type="ECO:0000313" key="1">
    <source>
        <dbReference type="EMBL" id="MBM9506627.1"/>
    </source>
</evidence>
<evidence type="ECO:0000313" key="2">
    <source>
        <dbReference type="Proteomes" id="UP000749040"/>
    </source>
</evidence>
<proteinExistence type="predicted"/>
<keyword evidence="2" id="KW-1185">Reference proteome</keyword>
<name>A0ABS2TTG1_9ACTN</name>
<accession>A0ABS2TTG1</accession>